<evidence type="ECO:0000313" key="4">
    <source>
        <dbReference type="Proteomes" id="UP001500928"/>
    </source>
</evidence>
<sequence>MTTTMSLRAVAATLLIGAGLGLVGCSSSAPPPPPPPPLPAGHYTNPNTPHGTETLDVNAQGGYIQAATVAGVHHSINGTTAPASDGLTFTESFGGACTGQPGTYVVTTDAGGVHFRLVTDPCASRAQDFPSGAWSRG</sequence>
<keyword evidence="4" id="KW-1185">Reference proteome</keyword>
<organism evidence="3 4">
    <name type="scientific">Actinomycetospora chlora</name>
    <dbReference type="NCBI Taxonomy" id="663608"/>
    <lineage>
        <taxon>Bacteria</taxon>
        <taxon>Bacillati</taxon>
        <taxon>Actinomycetota</taxon>
        <taxon>Actinomycetes</taxon>
        <taxon>Pseudonocardiales</taxon>
        <taxon>Pseudonocardiaceae</taxon>
        <taxon>Actinomycetospora</taxon>
    </lineage>
</organism>
<feature type="compositionally biased region" description="Pro residues" evidence="1">
    <location>
        <begin position="29"/>
        <end position="39"/>
    </location>
</feature>
<gene>
    <name evidence="3" type="ORF">GCM10023200_11090</name>
</gene>
<evidence type="ECO:0000256" key="2">
    <source>
        <dbReference type="SAM" id="SignalP"/>
    </source>
</evidence>
<feature type="chain" id="PRO_5046851961" description="Lipoprotein" evidence="2">
    <location>
        <begin position="30"/>
        <end position="137"/>
    </location>
</feature>
<dbReference type="Proteomes" id="UP001500928">
    <property type="component" value="Unassembled WGS sequence"/>
</dbReference>
<protein>
    <recommendedName>
        <fullName evidence="5">Lipoprotein</fullName>
    </recommendedName>
</protein>
<evidence type="ECO:0008006" key="5">
    <source>
        <dbReference type="Google" id="ProtNLM"/>
    </source>
</evidence>
<feature type="region of interest" description="Disordered" evidence="1">
    <location>
        <begin position="26"/>
        <end position="51"/>
    </location>
</feature>
<keyword evidence="2" id="KW-0732">Signal</keyword>
<name>A0ABP9AH13_9PSEU</name>
<proteinExistence type="predicted"/>
<dbReference type="EMBL" id="BAABHO010000006">
    <property type="protein sequence ID" value="GAA4779639.1"/>
    <property type="molecule type" value="Genomic_DNA"/>
</dbReference>
<accession>A0ABP9AH13</accession>
<evidence type="ECO:0000313" key="3">
    <source>
        <dbReference type="EMBL" id="GAA4779639.1"/>
    </source>
</evidence>
<comment type="caution">
    <text evidence="3">The sequence shown here is derived from an EMBL/GenBank/DDBJ whole genome shotgun (WGS) entry which is preliminary data.</text>
</comment>
<feature type="signal peptide" evidence="2">
    <location>
        <begin position="1"/>
        <end position="29"/>
    </location>
</feature>
<evidence type="ECO:0000256" key="1">
    <source>
        <dbReference type="SAM" id="MobiDB-lite"/>
    </source>
</evidence>
<dbReference type="RefSeq" id="WP_345411578.1">
    <property type="nucleotide sequence ID" value="NZ_BAABHO010000006.1"/>
</dbReference>
<reference evidence="4" key="1">
    <citation type="journal article" date="2019" name="Int. J. Syst. Evol. Microbiol.">
        <title>The Global Catalogue of Microorganisms (GCM) 10K type strain sequencing project: providing services to taxonomists for standard genome sequencing and annotation.</title>
        <authorList>
            <consortium name="The Broad Institute Genomics Platform"/>
            <consortium name="The Broad Institute Genome Sequencing Center for Infectious Disease"/>
            <person name="Wu L."/>
            <person name="Ma J."/>
        </authorList>
    </citation>
    <scope>NUCLEOTIDE SEQUENCE [LARGE SCALE GENOMIC DNA]</scope>
    <source>
        <strain evidence="4">JCM 17979</strain>
    </source>
</reference>